<proteinExistence type="predicted"/>
<feature type="region of interest" description="Disordered" evidence="1">
    <location>
        <begin position="101"/>
        <end position="138"/>
    </location>
</feature>
<keyword evidence="3" id="KW-1185">Reference proteome</keyword>
<feature type="compositionally biased region" description="Polar residues" evidence="1">
    <location>
        <begin position="101"/>
        <end position="118"/>
    </location>
</feature>
<comment type="caution">
    <text evidence="2">The sequence shown here is derived from an EMBL/GenBank/DDBJ whole genome shotgun (WGS) entry which is preliminary data.</text>
</comment>
<name>A0A9P5X2X3_9AGAR</name>
<evidence type="ECO:0000256" key="1">
    <source>
        <dbReference type="SAM" id="MobiDB-lite"/>
    </source>
</evidence>
<evidence type="ECO:0000313" key="2">
    <source>
        <dbReference type="EMBL" id="KAF9442421.1"/>
    </source>
</evidence>
<dbReference type="Proteomes" id="UP000807342">
    <property type="component" value="Unassembled WGS sequence"/>
</dbReference>
<reference evidence="2" key="1">
    <citation type="submission" date="2020-11" db="EMBL/GenBank/DDBJ databases">
        <authorList>
            <consortium name="DOE Joint Genome Institute"/>
            <person name="Ahrendt S."/>
            <person name="Riley R."/>
            <person name="Andreopoulos W."/>
            <person name="Labutti K."/>
            <person name="Pangilinan J."/>
            <person name="Ruiz-Duenas F.J."/>
            <person name="Barrasa J.M."/>
            <person name="Sanchez-Garcia M."/>
            <person name="Camarero S."/>
            <person name="Miyauchi S."/>
            <person name="Serrano A."/>
            <person name="Linde D."/>
            <person name="Babiker R."/>
            <person name="Drula E."/>
            <person name="Ayuso-Fernandez I."/>
            <person name="Pacheco R."/>
            <person name="Padilla G."/>
            <person name="Ferreira P."/>
            <person name="Barriuso J."/>
            <person name="Kellner H."/>
            <person name="Castanera R."/>
            <person name="Alfaro M."/>
            <person name="Ramirez L."/>
            <person name="Pisabarro A.G."/>
            <person name="Kuo A."/>
            <person name="Tritt A."/>
            <person name="Lipzen A."/>
            <person name="He G."/>
            <person name="Yan M."/>
            <person name="Ng V."/>
            <person name="Cullen D."/>
            <person name="Martin F."/>
            <person name="Rosso M.-N."/>
            <person name="Henrissat B."/>
            <person name="Hibbett D."/>
            <person name="Martinez A.T."/>
            <person name="Grigoriev I.V."/>
        </authorList>
    </citation>
    <scope>NUCLEOTIDE SEQUENCE</scope>
    <source>
        <strain evidence="2">MF-IS2</strain>
    </source>
</reference>
<evidence type="ECO:0000313" key="3">
    <source>
        <dbReference type="Proteomes" id="UP000807342"/>
    </source>
</evidence>
<gene>
    <name evidence="2" type="ORF">P691DRAFT_789474</name>
</gene>
<dbReference type="EMBL" id="MU151635">
    <property type="protein sequence ID" value="KAF9442421.1"/>
    <property type="molecule type" value="Genomic_DNA"/>
</dbReference>
<sequence length="345" mass="37298">MPHKAKNKPASNDTAAFKLSGNMEHFLALMNQNHQIVLMDLLTMKFIKVDEPITASLSNTVPIEVDNETNDISDGELTPAEDLINTIAHFGKWFQSNNIPNDTHSGLIDNTSEAASQTPAPSHEASRPPPSSAAVASIPPTGPHACASYAGTAAKNLNPAAPPFMCGPPHVPVAQPPAQAQQPVSSKHLKQLFFAMRGPSHCQFFIEVPTIPKDTSLPSMVKTANNALACTKSTLWVDLACFSPCGIMCATANVPSTSDLNIIKATLTGRLLRVRICIPASRSFIKIMDVPFFKPGMTEPIPSAEVGTQLQHSNIPSNYIMHWHFVQNSPKAKFTTMWIDLSDSQ</sequence>
<dbReference type="OrthoDB" id="3123246at2759"/>
<dbReference type="AlphaFoldDB" id="A0A9P5X2X3"/>
<accession>A0A9P5X2X3</accession>
<protein>
    <submittedName>
        <fullName evidence="2">Uncharacterized protein</fullName>
    </submittedName>
</protein>
<organism evidence="2 3">
    <name type="scientific">Macrolepiota fuliginosa MF-IS2</name>
    <dbReference type="NCBI Taxonomy" id="1400762"/>
    <lineage>
        <taxon>Eukaryota</taxon>
        <taxon>Fungi</taxon>
        <taxon>Dikarya</taxon>
        <taxon>Basidiomycota</taxon>
        <taxon>Agaricomycotina</taxon>
        <taxon>Agaricomycetes</taxon>
        <taxon>Agaricomycetidae</taxon>
        <taxon>Agaricales</taxon>
        <taxon>Agaricineae</taxon>
        <taxon>Agaricaceae</taxon>
        <taxon>Macrolepiota</taxon>
    </lineage>
</organism>